<sequence length="106" mass="11802">MAKTMQMVFALMILCLLYTTQKAEGAMETSKIKKHIHVETLKSMFQLAYLPETNTYHRCYVCECCENGKCSPSTCCNEFVCDAPGKPPSTCTIKILSCGCTVESCH</sequence>
<dbReference type="Proteomes" id="UP001497457">
    <property type="component" value="Chromosome 28b"/>
</dbReference>
<keyword evidence="1" id="KW-0732">Signal</keyword>
<feature type="chain" id="PRO_5044782466" evidence="1">
    <location>
        <begin position="26"/>
        <end position="106"/>
    </location>
</feature>
<proteinExistence type="predicted"/>
<reference evidence="2 3" key="2">
    <citation type="submission" date="2024-10" db="EMBL/GenBank/DDBJ databases">
        <authorList>
            <person name="Ryan C."/>
        </authorList>
    </citation>
    <scope>NUCLEOTIDE SEQUENCE [LARGE SCALE GENOMIC DNA]</scope>
</reference>
<evidence type="ECO:0000313" key="3">
    <source>
        <dbReference type="Proteomes" id="UP001497457"/>
    </source>
</evidence>
<accession>A0ABC9C5N8</accession>
<feature type="signal peptide" evidence="1">
    <location>
        <begin position="1"/>
        <end position="25"/>
    </location>
</feature>
<reference evidence="3" key="1">
    <citation type="submission" date="2024-06" db="EMBL/GenBank/DDBJ databases">
        <authorList>
            <person name="Ryan C."/>
        </authorList>
    </citation>
    <scope>NUCLEOTIDE SEQUENCE [LARGE SCALE GENOMIC DNA]</scope>
</reference>
<gene>
    <name evidence="2" type="ORF">URODEC1_LOCUS70593</name>
</gene>
<name>A0ABC9C5N8_9POAL</name>
<evidence type="ECO:0000313" key="2">
    <source>
        <dbReference type="EMBL" id="CAL5011832.1"/>
    </source>
</evidence>
<keyword evidence="3" id="KW-1185">Reference proteome</keyword>
<organism evidence="2 3">
    <name type="scientific">Urochloa decumbens</name>
    <dbReference type="NCBI Taxonomy" id="240449"/>
    <lineage>
        <taxon>Eukaryota</taxon>
        <taxon>Viridiplantae</taxon>
        <taxon>Streptophyta</taxon>
        <taxon>Embryophyta</taxon>
        <taxon>Tracheophyta</taxon>
        <taxon>Spermatophyta</taxon>
        <taxon>Magnoliopsida</taxon>
        <taxon>Liliopsida</taxon>
        <taxon>Poales</taxon>
        <taxon>Poaceae</taxon>
        <taxon>PACMAD clade</taxon>
        <taxon>Panicoideae</taxon>
        <taxon>Panicodae</taxon>
        <taxon>Paniceae</taxon>
        <taxon>Melinidinae</taxon>
        <taxon>Urochloa</taxon>
    </lineage>
</organism>
<dbReference type="EMBL" id="OZ075138">
    <property type="protein sequence ID" value="CAL5011832.1"/>
    <property type="molecule type" value="Genomic_DNA"/>
</dbReference>
<evidence type="ECO:0000256" key="1">
    <source>
        <dbReference type="SAM" id="SignalP"/>
    </source>
</evidence>
<dbReference type="AlphaFoldDB" id="A0ABC9C5N8"/>
<protein>
    <submittedName>
        <fullName evidence="2">Uncharacterized protein</fullName>
    </submittedName>
</protein>